<comment type="caution">
    <text evidence="2">The sequence shown here is derived from an EMBL/GenBank/DDBJ whole genome shotgun (WGS) entry which is preliminary data.</text>
</comment>
<dbReference type="GO" id="GO:0003723">
    <property type="term" value="F:RNA binding"/>
    <property type="evidence" value="ECO:0007669"/>
    <property type="project" value="InterPro"/>
</dbReference>
<evidence type="ECO:0000313" key="3">
    <source>
        <dbReference type="Proteomes" id="UP001331761"/>
    </source>
</evidence>
<gene>
    <name evidence="2" type="ORF">GCK32_015080</name>
</gene>
<reference evidence="2 3" key="1">
    <citation type="submission" date="2019-10" db="EMBL/GenBank/DDBJ databases">
        <title>Assembly and Annotation for the nematode Trichostrongylus colubriformis.</title>
        <authorList>
            <person name="Martin J."/>
        </authorList>
    </citation>
    <scope>NUCLEOTIDE SEQUENCE [LARGE SCALE GENOMIC DNA]</scope>
    <source>
        <strain evidence="2">G859</strain>
        <tissue evidence="2">Whole worm</tissue>
    </source>
</reference>
<dbReference type="AlphaFoldDB" id="A0AAN8IH54"/>
<name>A0AAN8IH54_TRICO</name>
<dbReference type="InterPro" id="IPR003890">
    <property type="entry name" value="MIF4G-like_typ-3"/>
</dbReference>
<organism evidence="2 3">
    <name type="scientific">Trichostrongylus colubriformis</name>
    <name type="common">Black scour worm</name>
    <dbReference type="NCBI Taxonomy" id="6319"/>
    <lineage>
        <taxon>Eukaryota</taxon>
        <taxon>Metazoa</taxon>
        <taxon>Ecdysozoa</taxon>
        <taxon>Nematoda</taxon>
        <taxon>Chromadorea</taxon>
        <taxon>Rhabditida</taxon>
        <taxon>Rhabditina</taxon>
        <taxon>Rhabditomorpha</taxon>
        <taxon>Strongyloidea</taxon>
        <taxon>Trichostrongylidae</taxon>
        <taxon>Trichostrongylus</taxon>
    </lineage>
</organism>
<sequence length="258" mass="29096">ICAPYRLQDQLLSLYALFLAQIHSFTSEEISAYFVEVFLRGFIDGISHAQTQDDKKLENSAVFIAHLLNFHIIKGTVIIEVFEKLREHLNVDTLQLVVVLATYSYKALRKLHWTAFSEELSKIVSSLDTAVFSALPRAKFLAETLRDLQKSAPTNVDMSIIEHYLKLFHGMRKKGNVVCDKELGMSLDDLLHADERGRWWVVGSAYRVANDSGNMEGAVEGSTQTAGSFPSEIVQLARRAKMNTDVRRNIFCTVGELL</sequence>
<dbReference type="GO" id="GO:0042274">
    <property type="term" value="P:ribosomal small subunit biogenesis"/>
    <property type="evidence" value="ECO:0007669"/>
    <property type="project" value="TreeGrafter"/>
</dbReference>
<dbReference type="Proteomes" id="UP001331761">
    <property type="component" value="Unassembled WGS sequence"/>
</dbReference>
<feature type="domain" description="MIF4G" evidence="1">
    <location>
        <begin position="3"/>
        <end position="150"/>
    </location>
</feature>
<protein>
    <recommendedName>
        <fullName evidence="1">MIF4G domain-containing protein</fullName>
    </recommendedName>
</protein>
<dbReference type="EMBL" id="WIXE01015471">
    <property type="protein sequence ID" value="KAK5973441.1"/>
    <property type="molecule type" value="Genomic_DNA"/>
</dbReference>
<dbReference type="InterPro" id="IPR050781">
    <property type="entry name" value="CWC22_splicing_factor"/>
</dbReference>
<dbReference type="GO" id="GO:0005730">
    <property type="term" value="C:nucleolus"/>
    <property type="evidence" value="ECO:0007669"/>
    <property type="project" value="TreeGrafter"/>
</dbReference>
<dbReference type="SUPFAM" id="SSF48371">
    <property type="entry name" value="ARM repeat"/>
    <property type="match status" value="1"/>
</dbReference>
<evidence type="ECO:0000259" key="1">
    <source>
        <dbReference type="Pfam" id="PF02854"/>
    </source>
</evidence>
<dbReference type="Pfam" id="PF02854">
    <property type="entry name" value="MIF4G"/>
    <property type="match status" value="1"/>
</dbReference>
<feature type="non-terminal residue" evidence="2">
    <location>
        <position position="1"/>
    </location>
</feature>
<dbReference type="Gene3D" id="1.25.40.180">
    <property type="match status" value="1"/>
</dbReference>
<keyword evidence="3" id="KW-1185">Reference proteome</keyword>
<evidence type="ECO:0000313" key="2">
    <source>
        <dbReference type="EMBL" id="KAK5973441.1"/>
    </source>
</evidence>
<dbReference type="PANTHER" id="PTHR18034">
    <property type="entry name" value="CELL CYCLE CONTROL PROTEIN CWF22-RELATED"/>
    <property type="match status" value="1"/>
</dbReference>
<dbReference type="PANTHER" id="PTHR18034:SF4">
    <property type="entry name" value="NUCLEOLAR MIF4G DOMAIN-CONTAINING PROTEIN 1"/>
    <property type="match status" value="1"/>
</dbReference>
<proteinExistence type="predicted"/>
<accession>A0AAN8IH54</accession>
<dbReference type="InterPro" id="IPR016024">
    <property type="entry name" value="ARM-type_fold"/>
</dbReference>